<feature type="binding site" evidence="2">
    <location>
        <begin position="122"/>
        <end position="123"/>
    </location>
    <ligand>
        <name>glutathione</name>
        <dbReference type="ChEBI" id="CHEBI:57925"/>
    </ligand>
</feature>
<protein>
    <submittedName>
        <fullName evidence="5">Glutathione S-transferase omega-like 2</fullName>
    </submittedName>
</protein>
<dbReference type="SUPFAM" id="SSF52833">
    <property type="entry name" value="Thioredoxin-like"/>
    <property type="match status" value="1"/>
</dbReference>
<dbReference type="CDD" id="cd03190">
    <property type="entry name" value="GST_C_Omega_like"/>
    <property type="match status" value="1"/>
</dbReference>
<organism evidence="5 7">
    <name type="scientific">Aspergillus awamori</name>
    <name type="common">Black koji mold</name>
    <dbReference type="NCBI Taxonomy" id="105351"/>
    <lineage>
        <taxon>Eukaryota</taxon>
        <taxon>Fungi</taxon>
        <taxon>Dikarya</taxon>
        <taxon>Ascomycota</taxon>
        <taxon>Pezizomycotina</taxon>
        <taxon>Eurotiomycetes</taxon>
        <taxon>Eurotiomycetidae</taxon>
        <taxon>Eurotiales</taxon>
        <taxon>Aspergillaceae</taxon>
        <taxon>Aspergillus</taxon>
    </lineage>
</organism>
<feature type="site" description="Lowers pKa of active site Cys" evidence="3">
    <location>
        <position position="235"/>
    </location>
</feature>
<evidence type="ECO:0000313" key="5">
    <source>
        <dbReference type="EMBL" id="GCB21783.1"/>
    </source>
</evidence>
<dbReference type="InterPro" id="IPR016639">
    <property type="entry name" value="GST_Omega/GSH"/>
</dbReference>
<feature type="domain" description="GST N-terminal" evidence="4">
    <location>
        <begin position="37"/>
        <end position="131"/>
    </location>
</feature>
<sequence>MSCAIKSPAANRPTVAEHVATLSPEKDRYVLYISMMCPFAHRVNLVRSLKGLKSWIQLVVLDPESGANGWFFSGRFGTAERDPLYGFKYLKDLYLKSEPGYTGRISVPMLWDKKIEKVVSNESGDLMRMLYSSFDALLPAKFQEANLPGGGFYPKDLRADIEKLNSLIHSSLNAGVYNVGLASSQEAYDQASDKVFDLLDQVEHRLQLTPFLLGPNLTETDLRLYTSIARFDVAYYTIFRCNLKMIRLDYPAIDRWYRQLYHTGVPWSKTAFEETTDFFAYKFGYTKFYEGRKVGAKDITPAGPSPAILPPSA</sequence>
<dbReference type="InterPro" id="IPR036249">
    <property type="entry name" value="Thioredoxin-like_sf"/>
</dbReference>
<dbReference type="AlphaFoldDB" id="A0A401KR56"/>
<dbReference type="EMBL" id="BDHI01000021">
    <property type="protein sequence ID" value="GCB25565.1"/>
    <property type="molecule type" value="Genomic_DNA"/>
</dbReference>
<dbReference type="InterPro" id="IPR047047">
    <property type="entry name" value="GST_Omega-like_C"/>
</dbReference>
<dbReference type="Pfam" id="PF13410">
    <property type="entry name" value="GST_C_2"/>
    <property type="match status" value="1"/>
</dbReference>
<dbReference type="PIRSF" id="PIRSF015753">
    <property type="entry name" value="GST"/>
    <property type="match status" value="1"/>
</dbReference>
<feature type="site" description="Lowers pKa of active site Cys" evidence="3">
    <location>
        <position position="285"/>
    </location>
</feature>
<feature type="active site" description="Nucleophile" evidence="1">
    <location>
        <position position="37"/>
    </location>
</feature>
<feature type="active site" description="Proton donor/acceptor" evidence="1">
    <location>
        <position position="177"/>
    </location>
</feature>
<dbReference type="Pfam" id="PF13409">
    <property type="entry name" value="GST_N_2"/>
    <property type="match status" value="1"/>
</dbReference>
<evidence type="ECO:0000256" key="1">
    <source>
        <dbReference type="PIRSR" id="PIRSR015753-1"/>
    </source>
</evidence>
<gene>
    <name evidence="5" type="ORF">AAWM_04668</name>
    <name evidence="6" type="ORF">AAWM_08450</name>
</gene>
<dbReference type="Gene3D" id="3.40.30.10">
    <property type="entry name" value="Glutaredoxin"/>
    <property type="match status" value="1"/>
</dbReference>
<name>A0A401KR56_ASPAW</name>
<dbReference type="GO" id="GO:0005737">
    <property type="term" value="C:cytoplasm"/>
    <property type="evidence" value="ECO:0007669"/>
    <property type="project" value="TreeGrafter"/>
</dbReference>
<dbReference type="PANTHER" id="PTHR32419:SF25">
    <property type="entry name" value="GLUTATHIONE S-TRANSFERASE (EUROFUNG)"/>
    <property type="match status" value="1"/>
</dbReference>
<feature type="binding site" evidence="2">
    <location>
        <begin position="104"/>
        <end position="107"/>
    </location>
    <ligand>
        <name>glutathione</name>
        <dbReference type="ChEBI" id="CHEBI:57925"/>
    </ligand>
</feature>
<dbReference type="STRING" id="105351.A0A401KR56"/>
<keyword evidence="5" id="KW-0808">Transferase</keyword>
<dbReference type="PANTHER" id="PTHR32419">
    <property type="entry name" value="GLUTATHIONYL-HYDROQUINONE REDUCTASE"/>
    <property type="match status" value="1"/>
</dbReference>
<evidence type="ECO:0000256" key="2">
    <source>
        <dbReference type="PIRSR" id="PIRSR015753-2"/>
    </source>
</evidence>
<reference evidence="5 7" key="1">
    <citation type="submission" date="2016-09" db="EMBL/GenBank/DDBJ databases">
        <title>Aspergillus awamori IFM 58123T.</title>
        <authorList>
            <person name="Kusuya Y."/>
            <person name="Shimizu M."/>
            <person name="Takahashi H."/>
            <person name="Yaguchi T."/>
        </authorList>
    </citation>
    <scope>NUCLEOTIDE SEQUENCE [LARGE SCALE GENOMIC DNA]</scope>
    <source>
        <strain evidence="5 7">IFM 58123</strain>
    </source>
</reference>
<dbReference type="Proteomes" id="UP000286921">
    <property type="component" value="Unassembled WGS sequence"/>
</dbReference>
<dbReference type="SUPFAM" id="SSF47616">
    <property type="entry name" value="GST C-terminal domain-like"/>
    <property type="match status" value="1"/>
</dbReference>
<evidence type="ECO:0000313" key="6">
    <source>
        <dbReference type="EMBL" id="GCB25565.1"/>
    </source>
</evidence>
<evidence type="ECO:0000313" key="7">
    <source>
        <dbReference type="Proteomes" id="UP000286921"/>
    </source>
</evidence>
<dbReference type="Gene3D" id="1.20.1050.10">
    <property type="match status" value="1"/>
</dbReference>
<proteinExistence type="predicted"/>
<evidence type="ECO:0000256" key="3">
    <source>
        <dbReference type="PIRSR" id="PIRSR015753-3"/>
    </source>
</evidence>
<dbReference type="GO" id="GO:0004364">
    <property type="term" value="F:glutathione transferase activity"/>
    <property type="evidence" value="ECO:0007669"/>
    <property type="project" value="InterPro"/>
</dbReference>
<keyword evidence="7" id="KW-1185">Reference proteome</keyword>
<feature type="binding site" evidence="2">
    <location>
        <position position="70"/>
    </location>
    <ligand>
        <name>glutathione</name>
        <dbReference type="ChEBI" id="CHEBI:57925"/>
    </ligand>
</feature>
<dbReference type="EMBL" id="BDHI01000010">
    <property type="protein sequence ID" value="GCB21783.1"/>
    <property type="molecule type" value="Genomic_DNA"/>
</dbReference>
<comment type="caution">
    <text evidence="5">The sequence shown here is derived from an EMBL/GenBank/DDBJ whole genome shotgun (WGS) entry which is preliminary data.</text>
</comment>
<dbReference type="InterPro" id="IPR036282">
    <property type="entry name" value="Glutathione-S-Trfase_C_sf"/>
</dbReference>
<evidence type="ECO:0000259" key="4">
    <source>
        <dbReference type="Pfam" id="PF13409"/>
    </source>
</evidence>
<dbReference type="InterPro" id="IPR004045">
    <property type="entry name" value="Glutathione_S-Trfase_N"/>
</dbReference>
<accession>A0A401KR56</accession>